<dbReference type="GO" id="GO:0045910">
    <property type="term" value="P:negative regulation of DNA recombination"/>
    <property type="evidence" value="ECO:0007669"/>
    <property type="project" value="InterPro"/>
</dbReference>
<dbReference type="FunFam" id="3.40.50.300:FF:000830">
    <property type="entry name" value="Endonuclease MutS2"/>
    <property type="match status" value="1"/>
</dbReference>
<dbReference type="InterPro" id="IPR007696">
    <property type="entry name" value="DNA_mismatch_repair_MutS_core"/>
</dbReference>
<dbReference type="CDD" id="cd03280">
    <property type="entry name" value="ABC_MutS2"/>
    <property type="match status" value="1"/>
</dbReference>
<reference evidence="12 13" key="1">
    <citation type="journal article" date="2013" name="Genome Announc.">
        <title>Draft Genome Sequence of Catellicoccus marimammalium, a Novel Species Commonly Found in Gull Feces.</title>
        <authorList>
            <person name="Weigand M.R."/>
            <person name="Ryu H."/>
            <person name="Bozcek L."/>
            <person name="Konstantinidis K.T."/>
            <person name="Santo Domingo J.W."/>
        </authorList>
    </citation>
    <scope>NUCLEOTIDE SEQUENCE [LARGE SCALE GENOMIC DNA]</scope>
    <source>
        <strain evidence="12 13">M35/04/3</strain>
    </source>
</reference>
<keyword evidence="5 9" id="KW-0378">Hydrolase</keyword>
<keyword evidence="1 9" id="KW-0540">Nuclease</keyword>
<evidence type="ECO:0000256" key="3">
    <source>
        <dbReference type="ARBA" id="ARBA00022741"/>
    </source>
</evidence>
<evidence type="ECO:0000256" key="7">
    <source>
        <dbReference type="ARBA" id="ARBA00022884"/>
    </source>
</evidence>
<dbReference type="EC" id="3.1.-.-" evidence="9"/>
<dbReference type="GO" id="GO:0030983">
    <property type="term" value="F:mismatched DNA binding"/>
    <property type="evidence" value="ECO:0007669"/>
    <property type="project" value="InterPro"/>
</dbReference>
<feature type="coiled-coil region" evidence="10">
    <location>
        <begin position="502"/>
        <end position="635"/>
    </location>
</feature>
<keyword evidence="7 9" id="KW-0694">RNA-binding</keyword>
<evidence type="ECO:0000256" key="10">
    <source>
        <dbReference type="SAM" id="Coils"/>
    </source>
</evidence>
<dbReference type="Gene3D" id="3.30.1370.110">
    <property type="match status" value="1"/>
</dbReference>
<dbReference type="GO" id="GO:0006298">
    <property type="term" value="P:mismatch repair"/>
    <property type="evidence" value="ECO:0007669"/>
    <property type="project" value="InterPro"/>
</dbReference>
<dbReference type="GO" id="GO:0072344">
    <property type="term" value="P:rescue of stalled ribosome"/>
    <property type="evidence" value="ECO:0007669"/>
    <property type="project" value="UniProtKB-UniRule"/>
</dbReference>
<dbReference type="PATRIC" id="fig|1234409.3.peg.109"/>
<keyword evidence="13" id="KW-1185">Reference proteome</keyword>
<gene>
    <name evidence="9" type="primary">mutS2</name>
    <name evidence="9" type="synonym">rqcU</name>
    <name evidence="12" type="ORF">C683_0137</name>
</gene>
<dbReference type="AlphaFoldDB" id="K8ZMV2"/>
<dbReference type="PANTHER" id="PTHR48466">
    <property type="entry name" value="OS10G0509000 PROTEIN-RELATED"/>
    <property type="match status" value="1"/>
</dbReference>
<dbReference type="Gene3D" id="3.40.50.300">
    <property type="entry name" value="P-loop containing nucleotide triphosphate hydrolases"/>
    <property type="match status" value="1"/>
</dbReference>
<proteinExistence type="inferred from homology"/>
<dbReference type="GO" id="GO:0004519">
    <property type="term" value="F:endonuclease activity"/>
    <property type="evidence" value="ECO:0007669"/>
    <property type="project" value="UniProtKB-UniRule"/>
</dbReference>
<feature type="domain" description="Smr" evidence="11">
    <location>
        <begin position="713"/>
        <end position="788"/>
    </location>
</feature>
<keyword evidence="3 9" id="KW-0547">Nucleotide-binding</keyword>
<keyword evidence="10" id="KW-0175">Coiled coil</keyword>
<dbReference type="GO" id="GO:0140664">
    <property type="term" value="F:ATP-dependent DNA damage sensor activity"/>
    <property type="evidence" value="ECO:0007669"/>
    <property type="project" value="InterPro"/>
</dbReference>
<dbReference type="GO" id="GO:0019843">
    <property type="term" value="F:rRNA binding"/>
    <property type="evidence" value="ECO:0007669"/>
    <property type="project" value="UniProtKB-UniRule"/>
</dbReference>
<name>K8ZMV2_9ENTE</name>
<dbReference type="GO" id="GO:0043023">
    <property type="term" value="F:ribosomal large subunit binding"/>
    <property type="evidence" value="ECO:0007669"/>
    <property type="project" value="UniProtKB-UniRule"/>
</dbReference>
<dbReference type="InterPro" id="IPR027417">
    <property type="entry name" value="P-loop_NTPase"/>
</dbReference>
<evidence type="ECO:0000256" key="6">
    <source>
        <dbReference type="ARBA" id="ARBA00022840"/>
    </source>
</evidence>
<evidence type="ECO:0000256" key="4">
    <source>
        <dbReference type="ARBA" id="ARBA00022759"/>
    </source>
</evidence>
<evidence type="ECO:0000256" key="2">
    <source>
        <dbReference type="ARBA" id="ARBA00022730"/>
    </source>
</evidence>
<dbReference type="InterPro" id="IPR036187">
    <property type="entry name" value="DNA_mismatch_repair_MutS_sf"/>
</dbReference>
<dbReference type="PROSITE" id="PS50828">
    <property type="entry name" value="SMR"/>
    <property type="match status" value="1"/>
</dbReference>
<dbReference type="SUPFAM" id="SSF160443">
    <property type="entry name" value="SMR domain-like"/>
    <property type="match status" value="1"/>
</dbReference>
<feature type="coiled-coil region" evidence="10">
    <location>
        <begin position="145"/>
        <end position="172"/>
    </location>
</feature>
<dbReference type="InterPro" id="IPR000432">
    <property type="entry name" value="DNA_mismatch_repair_MutS_C"/>
</dbReference>
<dbReference type="HAMAP" id="MF_00092">
    <property type="entry name" value="MutS2"/>
    <property type="match status" value="1"/>
</dbReference>
<dbReference type="SUPFAM" id="SSF52540">
    <property type="entry name" value="P-loop containing nucleoside triphosphate hydrolases"/>
    <property type="match status" value="1"/>
</dbReference>
<dbReference type="Proteomes" id="UP000016057">
    <property type="component" value="Unassembled WGS sequence"/>
</dbReference>
<organism evidence="12 13">
    <name type="scientific">Catellicoccus marimammalium M35/04/3</name>
    <dbReference type="NCBI Taxonomy" id="1234409"/>
    <lineage>
        <taxon>Bacteria</taxon>
        <taxon>Bacillati</taxon>
        <taxon>Bacillota</taxon>
        <taxon>Bacilli</taxon>
        <taxon>Lactobacillales</taxon>
        <taxon>Enterococcaceae</taxon>
        <taxon>Catellicoccus</taxon>
    </lineage>
</organism>
<dbReference type="Pfam" id="PF00488">
    <property type="entry name" value="MutS_V"/>
    <property type="match status" value="1"/>
</dbReference>
<comment type="function">
    <text evidence="9">Acts as a ribosome collision sensor, splitting the ribosome into its 2 subunits. Detects stalled/collided 70S ribosomes which it binds and splits by an ATP-hydrolysis driven conformational change. Acts upstream of the ribosome quality control system (RQC), a ribosome-associated complex that mediates the extraction of incompletely synthesized nascent chains from stalled ribosomes and their subsequent degradation. Probably generates substrates for RQC.</text>
</comment>
<dbReference type="InterPro" id="IPR005747">
    <property type="entry name" value="MutS2"/>
</dbReference>
<dbReference type="EC" id="3.6.4.-" evidence="9"/>
<keyword evidence="6 9" id="KW-0067">ATP-binding</keyword>
<dbReference type="GO" id="GO:0016887">
    <property type="term" value="F:ATP hydrolysis activity"/>
    <property type="evidence" value="ECO:0007669"/>
    <property type="project" value="InterPro"/>
</dbReference>
<dbReference type="GO" id="GO:0005524">
    <property type="term" value="F:ATP binding"/>
    <property type="evidence" value="ECO:0007669"/>
    <property type="project" value="UniProtKB-UniRule"/>
</dbReference>
<evidence type="ECO:0000313" key="12">
    <source>
        <dbReference type="EMBL" id="EKU27878.1"/>
    </source>
</evidence>
<protein>
    <recommendedName>
        <fullName evidence="9">Endonuclease MutS2</fullName>
        <ecNumber evidence="9">3.1.-.-</ecNumber>
    </recommendedName>
    <alternativeName>
        <fullName evidence="9">Ribosome-associated protein quality control-upstream factor</fullName>
        <shortName evidence="9">RQC-upstream factor</shortName>
        <shortName evidence="9">RqcU</shortName>
        <ecNumber evidence="9">3.6.4.-</ecNumber>
    </alternativeName>
</protein>
<dbReference type="InterPro" id="IPR046893">
    <property type="entry name" value="MSSS"/>
</dbReference>
<dbReference type="RefSeq" id="WP_009488309.1">
    <property type="nucleotide sequence ID" value="NZ_AMYT01000007.1"/>
</dbReference>
<dbReference type="InterPro" id="IPR036063">
    <property type="entry name" value="Smr_dom_sf"/>
</dbReference>
<comment type="similarity">
    <text evidence="9">Belongs to the DNA mismatch repair MutS family. MutS2 subfamily.</text>
</comment>
<keyword evidence="4 9" id="KW-0255">Endonuclease</keyword>
<evidence type="ECO:0000259" key="11">
    <source>
        <dbReference type="PROSITE" id="PS50828"/>
    </source>
</evidence>
<dbReference type="eggNOG" id="COG1193">
    <property type="taxonomic scope" value="Bacteria"/>
</dbReference>
<feature type="binding site" evidence="9">
    <location>
        <begin position="332"/>
        <end position="339"/>
    </location>
    <ligand>
        <name>ATP</name>
        <dbReference type="ChEBI" id="CHEBI:30616"/>
    </ligand>
</feature>
<dbReference type="InterPro" id="IPR002625">
    <property type="entry name" value="Smr_dom"/>
</dbReference>
<dbReference type="Pfam" id="PF01713">
    <property type="entry name" value="Smr"/>
    <property type="match status" value="1"/>
</dbReference>
<dbReference type="PIRSF" id="PIRSF005814">
    <property type="entry name" value="MutS_YshD"/>
    <property type="match status" value="1"/>
</dbReference>
<dbReference type="PANTHER" id="PTHR48466:SF2">
    <property type="entry name" value="OS10G0509000 PROTEIN"/>
    <property type="match status" value="1"/>
</dbReference>
<dbReference type="SMART" id="SM00534">
    <property type="entry name" value="MUTSac"/>
    <property type="match status" value="1"/>
</dbReference>
<comment type="subunit">
    <text evidence="9">Homodimer. Binds to stalled ribosomes, contacting rRNA.</text>
</comment>
<dbReference type="NCBIfam" id="TIGR01069">
    <property type="entry name" value="mutS2"/>
    <property type="match status" value="1"/>
</dbReference>
<evidence type="ECO:0000256" key="9">
    <source>
        <dbReference type="HAMAP-Rule" id="MF_00092"/>
    </source>
</evidence>
<dbReference type="EMBL" id="AMYT01000007">
    <property type="protein sequence ID" value="EKU27878.1"/>
    <property type="molecule type" value="Genomic_DNA"/>
</dbReference>
<dbReference type="SMART" id="SM00533">
    <property type="entry name" value="MUTSd"/>
    <property type="match status" value="1"/>
</dbReference>
<dbReference type="SMART" id="SM00463">
    <property type="entry name" value="SMR"/>
    <property type="match status" value="1"/>
</dbReference>
<evidence type="ECO:0000313" key="13">
    <source>
        <dbReference type="Proteomes" id="UP000016057"/>
    </source>
</evidence>
<dbReference type="InterPro" id="IPR045076">
    <property type="entry name" value="MutS"/>
</dbReference>
<dbReference type="STRING" id="1234409.C683_0137"/>
<evidence type="ECO:0000256" key="8">
    <source>
        <dbReference type="ARBA" id="ARBA00023125"/>
    </source>
</evidence>
<accession>K8ZMV2</accession>
<evidence type="ECO:0000256" key="1">
    <source>
        <dbReference type="ARBA" id="ARBA00022722"/>
    </source>
</evidence>
<comment type="function">
    <text evidence="9">Endonuclease that is involved in the suppression of homologous recombination and thus may have a key role in the control of bacterial genetic diversity.</text>
</comment>
<dbReference type="Pfam" id="PF20297">
    <property type="entry name" value="MSSS"/>
    <property type="match status" value="1"/>
</dbReference>
<sequence length="790" mass="89055">MKKLLSLLDYSFVIDELQQKVATPMVEEHIHQITPSFVKEEVQQALEQTKEAMTMLRLGKELPFLALTDPRQSLSRIKIGASIQALEILNLGHILKNAAQVLRKLEELEEEESFPELKALIQQLQPIPSLSGEIHRCINEQGQVEDSATERLAQLRRQIRQCEQQIRGQLSEMIRGKNSRYLSDAVITMRSDRYVIPVKAEYRNQFGGMVHDQSATGQTLFIEPKAIVELNNRRQQMKVEEKEEVQRILAQLIQEIMPHRQEIQQNAYHLGQLDVIQAKAKLAAEMKACIPEMSTTQSFSFLQARHPLLNPETVVPNDIYLGEEFQSLLITGPNTGGKTITLKTVGLLQLMLQTGMAIPVAEESTMTIFDQIMVDIGDEQSIEQSLSTFSGHMKNIIQILDRVGRHSLVLLDELGAGTDPQEGAALAIAILNRLLQKGALTLCTTHYPELKVYAYNEPHTCNASMEFDVQTLSPTYRLLIGAPGSSNAFEISLRLGLDPTLITEAKENMDHQTGDLANMIEQLENARQGYEEKEHAFTEKLSETEALQKELKEAFAAFKKEKAHLLKEAKKEANQVVEKASVEAKEIIQDLKEKQEHLDTKAVKEHELIAAQTQLNHLKSEEEQHLLKNKVLQREKKKQALAVGDEVLVESYGQRGTLVRPFKDGTWEVQLGILKMKLPESEFTRTKKAQEQQKETTMTTIQRSNSKGVKASLDLRGERYEEAMQKVEQYLDQALVAGYHSVTLVHGKGTGALRQGIQKLLQRHRHIDHFEYAPANAGGNGATIVYFKGA</sequence>
<keyword evidence="2 9" id="KW-0699">rRNA-binding</keyword>
<keyword evidence="8 9" id="KW-0238">DNA-binding</keyword>
<dbReference type="PROSITE" id="PS00486">
    <property type="entry name" value="DNA_MISMATCH_REPAIR_2"/>
    <property type="match status" value="1"/>
</dbReference>
<evidence type="ECO:0000256" key="5">
    <source>
        <dbReference type="ARBA" id="ARBA00022801"/>
    </source>
</evidence>
<comment type="caution">
    <text evidence="12">The sequence shown here is derived from an EMBL/GenBank/DDBJ whole genome shotgun (WGS) entry which is preliminary data.</text>
</comment>
<dbReference type="SUPFAM" id="SSF48334">
    <property type="entry name" value="DNA repair protein MutS, domain III"/>
    <property type="match status" value="1"/>
</dbReference>